<dbReference type="HOGENOM" id="CLU_2932077_0_0_0"/>
<proteinExistence type="predicted"/>
<name>A3ZMH1_9BACT</name>
<dbReference type="Proteomes" id="UP000004358">
    <property type="component" value="Unassembled WGS sequence"/>
</dbReference>
<dbReference type="AlphaFoldDB" id="A3ZMH1"/>
<evidence type="ECO:0000313" key="2">
    <source>
        <dbReference type="Proteomes" id="UP000004358"/>
    </source>
</evidence>
<sequence length="60" mass="6570">MHITGFSDKKAVLSEPLTSLEFVCEIRDARTFRLQSNGLISSPDALFAASLSPKFAPLFP</sequence>
<organism evidence="1 2">
    <name type="scientific">Blastopirellula marina DSM 3645</name>
    <dbReference type="NCBI Taxonomy" id="314230"/>
    <lineage>
        <taxon>Bacteria</taxon>
        <taxon>Pseudomonadati</taxon>
        <taxon>Planctomycetota</taxon>
        <taxon>Planctomycetia</taxon>
        <taxon>Pirellulales</taxon>
        <taxon>Pirellulaceae</taxon>
        <taxon>Blastopirellula</taxon>
    </lineage>
</organism>
<reference evidence="1 2" key="1">
    <citation type="submission" date="2006-02" db="EMBL/GenBank/DDBJ databases">
        <authorList>
            <person name="Amann R."/>
            <person name="Ferriera S."/>
            <person name="Johnson J."/>
            <person name="Kravitz S."/>
            <person name="Halpern A."/>
            <person name="Remington K."/>
            <person name="Beeson K."/>
            <person name="Tran B."/>
            <person name="Rogers Y.-H."/>
            <person name="Friedman R."/>
            <person name="Venter J.C."/>
        </authorList>
    </citation>
    <scope>NUCLEOTIDE SEQUENCE [LARGE SCALE GENOMIC DNA]</scope>
    <source>
        <strain evidence="1 2">DSM 3645</strain>
    </source>
</reference>
<comment type="caution">
    <text evidence="1">The sequence shown here is derived from an EMBL/GenBank/DDBJ whole genome shotgun (WGS) entry which is preliminary data.</text>
</comment>
<evidence type="ECO:0000313" key="1">
    <source>
        <dbReference type="EMBL" id="EAQ82144.1"/>
    </source>
</evidence>
<dbReference type="EMBL" id="AANZ01000002">
    <property type="protein sequence ID" value="EAQ82144.1"/>
    <property type="molecule type" value="Genomic_DNA"/>
</dbReference>
<accession>A3ZMH1</accession>
<gene>
    <name evidence="1" type="ORF">DSM3645_00480</name>
</gene>
<protein>
    <submittedName>
        <fullName evidence="1">Uncharacterized protein</fullName>
    </submittedName>
</protein>
<dbReference type="STRING" id="314230.DSM3645_00480"/>